<feature type="domain" description="Aminopeptidase N-like N-terminal" evidence="3">
    <location>
        <begin position="47"/>
        <end position="212"/>
    </location>
</feature>
<dbReference type="SUPFAM" id="SSF55486">
    <property type="entry name" value="Metalloproteases ('zincins'), catalytic domain"/>
    <property type="match status" value="1"/>
</dbReference>
<dbReference type="Pfam" id="PF17900">
    <property type="entry name" value="Peptidase_M1_N"/>
    <property type="match status" value="1"/>
</dbReference>
<dbReference type="SUPFAM" id="SSF63737">
    <property type="entry name" value="Leukotriene A4 hydrolase N-terminal domain"/>
    <property type="match status" value="1"/>
</dbReference>
<keyword evidence="5" id="KW-1185">Reference proteome</keyword>
<dbReference type="InterPro" id="IPR014782">
    <property type="entry name" value="Peptidase_M1_dom"/>
</dbReference>
<dbReference type="InterPro" id="IPR027268">
    <property type="entry name" value="Peptidase_M4/M1_CTD_sf"/>
</dbReference>
<sequence>MWRKITIVSTAVCCLAAAGAGTASAGSAGAGDPYFPQDGDGGYTVSRYDVGVSLDPATPESFAGDTTVFAEAKQDLDRFDLDLEGFTVSSVLVNGSPAKAVARSGAHKLVITPAQTVHKGSPLTVRVRYSGAPTGRSWHRLKGGGVNVTGEPHSATAWFPVNDHPSKKAALHLEATVPSAWSVVGNGLPGPVTSRDGKTTYRWNEDRPIASYATTMAVDKFTVRTSKLGDGTPVIHAYGQNTSILPDSENLVPDILGFLSSKFGPYPFSSAGSIVVAPERSDGSVALETQTRPTYAGAFYDVSAVHELAHQWFGDSVSFSDWRDGCIAECFAQYAGQLWDEHRDGADLDKNYRESVAEHKNDAAFWSVHLYDPGKEHPLDAALYDRGPLMLHALRRTVGDDIFFATLKAWQAKYRYGNASWLDFEKLAAQQSGKDLRGFFQAWAHSSVIPPDPYLHPGPLKA</sequence>
<dbReference type="Proteomes" id="UP000285112">
    <property type="component" value="Unassembled WGS sequence"/>
</dbReference>
<dbReference type="PANTHER" id="PTHR11533">
    <property type="entry name" value="PROTEASE M1 ZINC METALLOPROTEASE"/>
    <property type="match status" value="1"/>
</dbReference>
<organism evidence="4 5">
    <name type="scientific">Amycolatopsis panacis</name>
    <dbReference type="NCBI Taxonomy" id="2340917"/>
    <lineage>
        <taxon>Bacteria</taxon>
        <taxon>Bacillati</taxon>
        <taxon>Actinomycetota</taxon>
        <taxon>Actinomycetes</taxon>
        <taxon>Pseudonocardiales</taxon>
        <taxon>Pseudonocardiaceae</taxon>
        <taxon>Amycolatopsis</taxon>
    </lineage>
</organism>
<dbReference type="InterPro" id="IPR050344">
    <property type="entry name" value="Peptidase_M1_aminopeptidases"/>
</dbReference>
<name>A0A419HUY8_9PSEU</name>
<evidence type="ECO:0000313" key="4">
    <source>
        <dbReference type="EMBL" id="RJQ80604.1"/>
    </source>
</evidence>
<feature type="domain" description="Peptidase M1 membrane alanine aminopeptidase" evidence="2">
    <location>
        <begin position="305"/>
        <end position="443"/>
    </location>
</feature>
<dbReference type="EMBL" id="QZFV01000115">
    <property type="protein sequence ID" value="RJQ80604.1"/>
    <property type="molecule type" value="Genomic_DNA"/>
</dbReference>
<accession>A0A419HUY8</accession>
<comment type="caution">
    <text evidence="4">The sequence shown here is derived from an EMBL/GenBank/DDBJ whole genome shotgun (WGS) entry which is preliminary data.</text>
</comment>
<evidence type="ECO:0000259" key="3">
    <source>
        <dbReference type="Pfam" id="PF17900"/>
    </source>
</evidence>
<dbReference type="InterPro" id="IPR042097">
    <property type="entry name" value="Aminopeptidase_N-like_N_sf"/>
</dbReference>
<dbReference type="InterPro" id="IPR045357">
    <property type="entry name" value="Aminopeptidase_N-like_N"/>
</dbReference>
<proteinExistence type="predicted"/>
<gene>
    <name evidence="4" type="ORF">D5S19_24935</name>
</gene>
<evidence type="ECO:0000259" key="2">
    <source>
        <dbReference type="Pfam" id="PF01433"/>
    </source>
</evidence>
<dbReference type="OrthoDB" id="100605at2"/>
<evidence type="ECO:0000256" key="1">
    <source>
        <dbReference type="SAM" id="SignalP"/>
    </source>
</evidence>
<reference evidence="4 5" key="1">
    <citation type="submission" date="2018-09" db="EMBL/GenBank/DDBJ databases">
        <title>YIM PH 21725 draft genome.</title>
        <authorList>
            <person name="Miao C."/>
        </authorList>
    </citation>
    <scope>NUCLEOTIDE SEQUENCE [LARGE SCALE GENOMIC DNA]</scope>
    <source>
        <strain evidence="5">YIM PH21725</strain>
    </source>
</reference>
<dbReference type="Gene3D" id="2.60.40.1730">
    <property type="entry name" value="tricorn interacting facor f3 domain"/>
    <property type="match status" value="1"/>
</dbReference>
<protein>
    <submittedName>
        <fullName evidence="4">M1 family peptidase</fullName>
    </submittedName>
</protein>
<dbReference type="GO" id="GO:0008237">
    <property type="term" value="F:metallopeptidase activity"/>
    <property type="evidence" value="ECO:0007669"/>
    <property type="project" value="InterPro"/>
</dbReference>
<dbReference type="CDD" id="cd09603">
    <property type="entry name" value="M1_APN_like"/>
    <property type="match status" value="1"/>
</dbReference>
<dbReference type="GO" id="GO:0008270">
    <property type="term" value="F:zinc ion binding"/>
    <property type="evidence" value="ECO:0007669"/>
    <property type="project" value="InterPro"/>
</dbReference>
<dbReference type="Pfam" id="PF01433">
    <property type="entry name" value="Peptidase_M1"/>
    <property type="match status" value="1"/>
</dbReference>
<keyword evidence="1" id="KW-0732">Signal</keyword>
<dbReference type="PANTHER" id="PTHR11533:SF297">
    <property type="entry name" value="AMINOPEPTIDASE N"/>
    <property type="match status" value="1"/>
</dbReference>
<feature type="chain" id="PRO_5019206080" evidence="1">
    <location>
        <begin position="26"/>
        <end position="462"/>
    </location>
</feature>
<dbReference type="Gene3D" id="1.10.390.10">
    <property type="entry name" value="Neutral Protease Domain 2"/>
    <property type="match status" value="1"/>
</dbReference>
<dbReference type="AlphaFoldDB" id="A0A419HUY8"/>
<feature type="signal peptide" evidence="1">
    <location>
        <begin position="1"/>
        <end position="25"/>
    </location>
</feature>
<evidence type="ECO:0000313" key="5">
    <source>
        <dbReference type="Proteomes" id="UP000285112"/>
    </source>
</evidence>